<evidence type="ECO:0000313" key="6">
    <source>
        <dbReference type="WBParaSite" id="Minc3s00400g11664"/>
    </source>
</evidence>
<organism evidence="5 6">
    <name type="scientific">Meloidogyne incognita</name>
    <name type="common">Southern root-knot nematode worm</name>
    <name type="synonym">Oxyuris incognita</name>
    <dbReference type="NCBI Taxonomy" id="6306"/>
    <lineage>
        <taxon>Eukaryota</taxon>
        <taxon>Metazoa</taxon>
        <taxon>Ecdysozoa</taxon>
        <taxon>Nematoda</taxon>
        <taxon>Chromadorea</taxon>
        <taxon>Rhabditida</taxon>
        <taxon>Tylenchina</taxon>
        <taxon>Tylenchomorpha</taxon>
        <taxon>Tylenchoidea</taxon>
        <taxon>Meloidogynidae</taxon>
        <taxon>Meloidogyninae</taxon>
        <taxon>Meloidogyne</taxon>
        <taxon>Meloidogyne incognita group</taxon>
    </lineage>
</organism>
<feature type="compositionally biased region" description="Basic and acidic residues" evidence="4">
    <location>
        <begin position="446"/>
        <end position="457"/>
    </location>
</feature>
<protein>
    <submittedName>
        <fullName evidence="6">Tropomodulin</fullName>
    </submittedName>
</protein>
<dbReference type="PANTHER" id="PTHR10901:SF16">
    <property type="entry name" value="TROPOMODULIN"/>
    <property type="match status" value="1"/>
</dbReference>
<sequence>MTSKKQQSVDSEDIMTDADFEKAMAALQEEGDEEVNELIVAMSENRIISWDEAERILGETSNEPIKSSLPQQTRPTEPDNDTDVEVCMQKLFKNDPKLIEINLNNMKRTPIPKIKRMIEAIKENEYLEKLSLANMGLYDMDLEPLIEVIKQNTNLRCLNLETNYLSGDFFSKLFKAALNNQSLEEIKAVNQMTDADFEKAMAALQEEGDEEVNELIVAMSENRIISWDEAERILGETSNEPIKSSLPQQTRPTEPDNDTDVEVCMQKLFKNDPKLIEINLNNMKRTPIPKIKRMIEAIKENEYLEKLSLANMGLYDMDLEPLIEVIKQNTNLRCLNLETNYLSGDFFSKLFKAALNNQSLEEIKAVNQGVAFSTQTEREIIEAIMQNRGLTKVSINLRLPEGRFKVEQATIRNQEIRRILRRQMLAEQKTAAEEQQKPKSPTKILPKKEEKQKEEKKTLKRQPSGAAAELAKQHIPAKLAIAGVNTPRPSTSESEPIYLEKKTAVRERAREADEKSKKPYEPEKNAERAILAEKSKQKNAAATASKWPPNSRLKSKDSKDEEEQPKPTRVLKKQPNIEKDHHQQQQKEELTTKNKIPSWRDRMAKRESEDLTENIPKTSLALRNKFEKMGSKENGEEEKKLLIKKKENKGGEKLVENVKAKLQQQTSLSKKSISSVESFDEEKKNIKNIGGGGGNLNNNFKNKNLANSTDKQILTTRKLSKSPPKSPPKKQNIIPPPVAKKTFKIPEENNNTSKPSLNTNSSPIKKQPIEDKQQNKPSTTGYTPSWRKK</sequence>
<evidence type="ECO:0000256" key="4">
    <source>
        <dbReference type="SAM" id="MobiDB-lite"/>
    </source>
</evidence>
<dbReference type="GO" id="GO:0030239">
    <property type="term" value="P:myofibril assembly"/>
    <property type="evidence" value="ECO:0007669"/>
    <property type="project" value="TreeGrafter"/>
</dbReference>
<feature type="region of interest" description="Disordered" evidence="4">
    <location>
        <begin position="661"/>
        <end position="789"/>
    </location>
</feature>
<dbReference type="WBParaSite" id="Minc3s00400g11664">
    <property type="protein sequence ID" value="Minc3s00400g11664"/>
    <property type="gene ID" value="Minc3s00400g11664"/>
</dbReference>
<name>A0A914LBN3_MELIC</name>
<keyword evidence="2" id="KW-0963">Cytoplasm</keyword>
<comment type="subcellular location">
    <subcellularLocation>
        <location evidence="1">Cytoplasm</location>
        <location evidence="1">Cytoskeleton</location>
    </subcellularLocation>
</comment>
<evidence type="ECO:0000313" key="5">
    <source>
        <dbReference type="Proteomes" id="UP000887563"/>
    </source>
</evidence>
<dbReference type="InterPro" id="IPR004934">
    <property type="entry name" value="TMOD"/>
</dbReference>
<dbReference type="Proteomes" id="UP000887563">
    <property type="component" value="Unplaced"/>
</dbReference>
<feature type="compositionally biased region" description="Polar residues" evidence="4">
    <location>
        <begin position="61"/>
        <end position="75"/>
    </location>
</feature>
<feature type="region of interest" description="Disordered" evidence="4">
    <location>
        <begin position="61"/>
        <end position="81"/>
    </location>
</feature>
<dbReference type="InterPro" id="IPR032675">
    <property type="entry name" value="LRR_dom_sf"/>
</dbReference>
<accession>A0A914LBN3</accession>
<dbReference type="PANTHER" id="PTHR10901">
    <property type="entry name" value="TROPOMODULIN"/>
    <property type="match status" value="1"/>
</dbReference>
<dbReference type="GO" id="GO:0005523">
    <property type="term" value="F:tropomyosin binding"/>
    <property type="evidence" value="ECO:0007669"/>
    <property type="project" value="InterPro"/>
</dbReference>
<feature type="compositionally biased region" description="Basic and acidic residues" evidence="4">
    <location>
        <begin position="575"/>
        <end position="609"/>
    </location>
</feature>
<dbReference type="GO" id="GO:0030016">
    <property type="term" value="C:myofibril"/>
    <property type="evidence" value="ECO:0007669"/>
    <property type="project" value="TreeGrafter"/>
</dbReference>
<evidence type="ECO:0000256" key="1">
    <source>
        <dbReference type="ARBA" id="ARBA00004245"/>
    </source>
</evidence>
<feature type="compositionally biased region" description="Basic and acidic residues" evidence="4">
    <location>
        <begin position="498"/>
        <end position="536"/>
    </location>
</feature>
<keyword evidence="3" id="KW-0206">Cytoskeleton</keyword>
<feature type="compositionally biased region" description="Polar residues" evidence="4">
    <location>
        <begin position="748"/>
        <end position="764"/>
    </location>
</feature>
<evidence type="ECO:0000256" key="3">
    <source>
        <dbReference type="ARBA" id="ARBA00023212"/>
    </source>
</evidence>
<evidence type="ECO:0000256" key="2">
    <source>
        <dbReference type="ARBA" id="ARBA00022490"/>
    </source>
</evidence>
<dbReference type="GO" id="GO:0007015">
    <property type="term" value="P:actin filament organization"/>
    <property type="evidence" value="ECO:0007669"/>
    <property type="project" value="TreeGrafter"/>
</dbReference>
<dbReference type="AlphaFoldDB" id="A0A914LBN3"/>
<feature type="compositionally biased region" description="Polar residues" evidence="4">
    <location>
        <begin position="238"/>
        <end position="252"/>
    </location>
</feature>
<feature type="region of interest" description="Disordered" evidence="4">
    <location>
        <begin position="238"/>
        <end position="258"/>
    </location>
</feature>
<proteinExistence type="predicted"/>
<reference evidence="6" key="1">
    <citation type="submission" date="2022-11" db="UniProtKB">
        <authorList>
            <consortium name="WormBaseParasite"/>
        </authorList>
    </citation>
    <scope>IDENTIFICATION</scope>
</reference>
<feature type="compositionally biased region" description="Low complexity" evidence="4">
    <location>
        <begin position="696"/>
        <end position="705"/>
    </location>
</feature>
<keyword evidence="5" id="KW-1185">Reference proteome</keyword>
<feature type="compositionally biased region" description="Polar residues" evidence="4">
    <location>
        <begin position="706"/>
        <end position="717"/>
    </location>
</feature>
<feature type="region of interest" description="Disordered" evidence="4">
    <location>
        <begin position="427"/>
        <end position="616"/>
    </location>
</feature>
<dbReference type="Gene3D" id="3.80.10.10">
    <property type="entry name" value="Ribonuclease Inhibitor"/>
    <property type="match status" value="2"/>
</dbReference>
<dbReference type="SUPFAM" id="SSF52047">
    <property type="entry name" value="RNI-like"/>
    <property type="match status" value="2"/>
</dbReference>
<dbReference type="GO" id="GO:0005856">
    <property type="term" value="C:cytoskeleton"/>
    <property type="evidence" value="ECO:0007669"/>
    <property type="project" value="UniProtKB-SubCell"/>
</dbReference>
<dbReference type="GO" id="GO:0051694">
    <property type="term" value="P:pointed-end actin filament capping"/>
    <property type="evidence" value="ECO:0007669"/>
    <property type="project" value="InterPro"/>
</dbReference>
<feature type="compositionally biased region" description="Low complexity" evidence="4">
    <location>
        <begin position="661"/>
        <end position="675"/>
    </location>
</feature>